<evidence type="ECO:0000256" key="1">
    <source>
        <dbReference type="ARBA" id="ARBA00006479"/>
    </source>
</evidence>
<dbReference type="Pfam" id="PF00480">
    <property type="entry name" value="ROK"/>
    <property type="match status" value="1"/>
</dbReference>
<dbReference type="Pfam" id="PF13412">
    <property type="entry name" value="HTH_24"/>
    <property type="match status" value="1"/>
</dbReference>
<proteinExistence type="inferred from homology"/>
<dbReference type="AlphaFoldDB" id="A0A1I1V8V9"/>
<dbReference type="InterPro" id="IPR036390">
    <property type="entry name" value="WH_DNA-bd_sf"/>
</dbReference>
<dbReference type="Gene3D" id="3.30.420.40">
    <property type="match status" value="2"/>
</dbReference>
<keyword evidence="4" id="KW-1185">Reference proteome</keyword>
<accession>A0A1I1V8V9</accession>
<dbReference type="PROSITE" id="PS01125">
    <property type="entry name" value="ROK"/>
    <property type="match status" value="1"/>
</dbReference>
<dbReference type="InterPro" id="IPR049874">
    <property type="entry name" value="ROK_cs"/>
</dbReference>
<dbReference type="InterPro" id="IPR011991">
    <property type="entry name" value="ArsR-like_HTH"/>
</dbReference>
<dbReference type="SUPFAM" id="SSF46785">
    <property type="entry name" value="Winged helix' DNA-binding domain"/>
    <property type="match status" value="1"/>
</dbReference>
<protein>
    <submittedName>
        <fullName evidence="3">Sugar kinase of the NBD/HSP70 family, may contain an N-terminal HTH domain</fullName>
    </submittedName>
</protein>
<organism evidence="3 4">
    <name type="scientific">Streptomyces aidingensis</name>
    <dbReference type="NCBI Taxonomy" id="910347"/>
    <lineage>
        <taxon>Bacteria</taxon>
        <taxon>Bacillati</taxon>
        <taxon>Actinomycetota</taxon>
        <taxon>Actinomycetes</taxon>
        <taxon>Kitasatosporales</taxon>
        <taxon>Streptomycetaceae</taxon>
        <taxon>Streptomyces</taxon>
    </lineage>
</organism>
<dbReference type="GO" id="GO:0016301">
    <property type="term" value="F:kinase activity"/>
    <property type="evidence" value="ECO:0007669"/>
    <property type="project" value="UniProtKB-KW"/>
</dbReference>
<gene>
    <name evidence="3" type="ORF">SAMN05421773_13116</name>
</gene>
<feature type="region of interest" description="Disordered" evidence="2">
    <location>
        <begin position="1"/>
        <end position="20"/>
    </location>
</feature>
<dbReference type="InterPro" id="IPR043129">
    <property type="entry name" value="ATPase_NBD"/>
</dbReference>
<keyword evidence="3" id="KW-0418">Kinase</keyword>
<dbReference type="InterPro" id="IPR036388">
    <property type="entry name" value="WH-like_DNA-bd_sf"/>
</dbReference>
<evidence type="ECO:0000313" key="3">
    <source>
        <dbReference type="EMBL" id="SFD79427.1"/>
    </source>
</evidence>
<dbReference type="Proteomes" id="UP000199207">
    <property type="component" value="Unassembled WGS sequence"/>
</dbReference>
<dbReference type="InterPro" id="IPR000600">
    <property type="entry name" value="ROK"/>
</dbReference>
<dbReference type="RefSeq" id="WP_107365198.1">
    <property type="nucleotide sequence ID" value="NZ_FOLM01000031.1"/>
</dbReference>
<dbReference type="PANTHER" id="PTHR18964:SF173">
    <property type="entry name" value="GLUCOKINASE"/>
    <property type="match status" value="1"/>
</dbReference>
<dbReference type="STRING" id="910347.SAMN05421773_13116"/>
<dbReference type="CDD" id="cd00090">
    <property type="entry name" value="HTH_ARSR"/>
    <property type="match status" value="1"/>
</dbReference>
<sequence length="406" mass="41342">MTSGATVTPRGPAGGARPDTRRRIIGLLRARGPMSRAELATGLGVAKSTVSTLVGRLVEEGVLLDQGPAPSGRHPARGRPRSTVTLNPAMGTAVGLDFGFRHLRAVIADVSHTTLAQTVVDLGVDYHAAEGLDAAAEATATLLETAGRPVSGLLGVGAAVIGPMDLSRGVVTRSSMVPRWDGVAVAGELGDRLAARLPHPVPVTVDNDATCAAYGELLWGAAQGARELLYLKLHSGIGGAVISGGELRRGARGAAGEFGHLSLDPAGPLCRCGSRGCLETYAGIPAVLASLAPMGPDLTIATLIERVRSGDPVWIRALAEPGRRIGQAAGMLCNAFNPDRIVIGGRLADAGRPLLDEIAAGLRGFSLPLNAGVRLDLGTLGPAASALGAVGLVLATDGRPVTANHR</sequence>
<dbReference type="Gene3D" id="1.10.10.10">
    <property type="entry name" value="Winged helix-like DNA-binding domain superfamily/Winged helix DNA-binding domain"/>
    <property type="match status" value="1"/>
</dbReference>
<name>A0A1I1V8V9_9ACTN</name>
<keyword evidence="3" id="KW-0808">Transferase</keyword>
<comment type="similarity">
    <text evidence="1">Belongs to the ROK (NagC/XylR) family.</text>
</comment>
<dbReference type="EMBL" id="FOLM01000031">
    <property type="protein sequence ID" value="SFD79427.1"/>
    <property type="molecule type" value="Genomic_DNA"/>
</dbReference>
<dbReference type="SUPFAM" id="SSF53067">
    <property type="entry name" value="Actin-like ATPase domain"/>
    <property type="match status" value="1"/>
</dbReference>
<reference evidence="3 4" key="1">
    <citation type="submission" date="2016-10" db="EMBL/GenBank/DDBJ databases">
        <authorList>
            <person name="de Groot N.N."/>
        </authorList>
    </citation>
    <scope>NUCLEOTIDE SEQUENCE [LARGE SCALE GENOMIC DNA]</scope>
    <source>
        <strain evidence="3 4">CGMCC 4.5739</strain>
    </source>
</reference>
<evidence type="ECO:0000256" key="2">
    <source>
        <dbReference type="SAM" id="MobiDB-lite"/>
    </source>
</evidence>
<evidence type="ECO:0000313" key="4">
    <source>
        <dbReference type="Proteomes" id="UP000199207"/>
    </source>
</evidence>
<dbReference type="PANTHER" id="PTHR18964">
    <property type="entry name" value="ROK (REPRESSOR, ORF, KINASE) FAMILY"/>
    <property type="match status" value="1"/>
</dbReference>